<feature type="transmembrane region" description="Helical" evidence="1">
    <location>
        <begin position="7"/>
        <end position="31"/>
    </location>
</feature>
<dbReference type="EMBL" id="CP091511">
    <property type="protein sequence ID" value="UOO89826.1"/>
    <property type="molecule type" value="Genomic_DNA"/>
</dbReference>
<dbReference type="PANTHER" id="PTHR33507">
    <property type="entry name" value="INNER MEMBRANE PROTEIN YBBJ"/>
    <property type="match status" value="1"/>
</dbReference>
<feature type="transmembrane region" description="Helical" evidence="1">
    <location>
        <begin position="37"/>
        <end position="61"/>
    </location>
</feature>
<dbReference type="Gene3D" id="2.40.50.140">
    <property type="entry name" value="Nucleic acid-binding proteins"/>
    <property type="match status" value="1"/>
</dbReference>
<name>A0ABY4E373_9NEIS</name>
<keyword evidence="3" id="KW-1185">Reference proteome</keyword>
<organism evidence="2 3">
    <name type="scientific">Vitreoscilla massiliensis</name>
    <dbReference type="NCBI Taxonomy" id="1689272"/>
    <lineage>
        <taxon>Bacteria</taxon>
        <taxon>Pseudomonadati</taxon>
        <taxon>Pseudomonadota</taxon>
        <taxon>Betaproteobacteria</taxon>
        <taxon>Neisseriales</taxon>
        <taxon>Neisseriaceae</taxon>
        <taxon>Vitreoscilla</taxon>
    </lineage>
</organism>
<dbReference type="PANTHER" id="PTHR33507:SF3">
    <property type="entry name" value="INNER MEMBRANE PROTEIN YBBJ"/>
    <property type="match status" value="1"/>
</dbReference>
<proteinExistence type="predicted"/>
<dbReference type="InterPro" id="IPR012340">
    <property type="entry name" value="NA-bd_OB-fold"/>
</dbReference>
<evidence type="ECO:0000313" key="3">
    <source>
        <dbReference type="Proteomes" id="UP000832011"/>
    </source>
</evidence>
<dbReference type="InterPro" id="IPR052165">
    <property type="entry name" value="Membrane_assoc_protease"/>
</dbReference>
<keyword evidence="1" id="KW-1133">Transmembrane helix</keyword>
<keyword evidence="1" id="KW-0812">Transmembrane</keyword>
<accession>A0ABY4E373</accession>
<dbReference type="RefSeq" id="WP_058355632.1">
    <property type="nucleotide sequence ID" value="NZ_CABKVG010000007.1"/>
</dbReference>
<sequence>MYWLIAAVILVVLEMFVGTFYLLVIATALATVGLTEWLFGTGMEFNLALLGVLCFGGIFMARRYQKRRSRANVQVNQPLDLNQVVKVEQHLHDNVYQVHYRGAVWQAQLQDSDDIAIGQTAYISGRQGNVLHIRSTLFIPTSEESA</sequence>
<keyword evidence="1" id="KW-0472">Membrane</keyword>
<dbReference type="Proteomes" id="UP000832011">
    <property type="component" value="Chromosome"/>
</dbReference>
<evidence type="ECO:0000313" key="2">
    <source>
        <dbReference type="EMBL" id="UOO89826.1"/>
    </source>
</evidence>
<gene>
    <name evidence="2" type="ORF">LVJ82_02215</name>
</gene>
<protein>
    <submittedName>
        <fullName evidence="2">NfeD family protein</fullName>
    </submittedName>
</protein>
<evidence type="ECO:0000256" key="1">
    <source>
        <dbReference type="SAM" id="Phobius"/>
    </source>
</evidence>
<reference evidence="2 3" key="1">
    <citation type="journal article" date="2022" name="Res Sq">
        <title>Evolution of multicellular longitudinally dividing oral cavity symbionts (Neisseriaceae).</title>
        <authorList>
            <person name="Nyongesa S."/>
            <person name="Weber P."/>
            <person name="Bernet E."/>
            <person name="Pullido F."/>
            <person name="Nieckarz M."/>
            <person name="Delaby M."/>
            <person name="Nieves C."/>
            <person name="Viehboeck T."/>
            <person name="Krause N."/>
            <person name="Rivera-Millot A."/>
            <person name="Nakamura A."/>
            <person name="Vischer N."/>
            <person name="VanNieuwenhze M."/>
            <person name="Brun Y."/>
            <person name="Cava F."/>
            <person name="Bulgheresi S."/>
            <person name="Veyrier F."/>
        </authorList>
    </citation>
    <scope>NUCLEOTIDE SEQUENCE [LARGE SCALE GENOMIC DNA]</scope>
    <source>
        <strain evidence="2 3">SN4</strain>
    </source>
</reference>